<reference evidence="1 2" key="1">
    <citation type="journal article" date="2022" name="Hortic Res">
        <title>A haplotype resolved chromosomal level avocado genome allows analysis of novel avocado genes.</title>
        <authorList>
            <person name="Nath O."/>
            <person name="Fletcher S.J."/>
            <person name="Hayward A."/>
            <person name="Shaw L.M."/>
            <person name="Masouleh A.K."/>
            <person name="Furtado A."/>
            <person name="Henry R.J."/>
            <person name="Mitter N."/>
        </authorList>
    </citation>
    <scope>NUCLEOTIDE SEQUENCE [LARGE SCALE GENOMIC DNA]</scope>
    <source>
        <strain evidence="2">cv. Hass</strain>
    </source>
</reference>
<sequence>MAGIWLLSFLFAALALNCHCQEKKVHIVYLGDLPKAGPSPALLHHSMLKDVLGSSTRAKESLVYSYGRSFNGFAAKISDDEVAKFKERDEVVSVFPNNKYTLHTTRSWDFIGFPQDHLRSQHESNVIVGLLDTGIWPESASFSDRGFGPPPAKWKGKCQTAGNMTCNKKLIGARFYHSGRRFYPEDIKSPRDSEGHGTHTASTATGRTVSGASFYGLGEGVARGAVPQARVAVYKVCWYVGCFAADILAAFDDAIADGVDIISVSLGSSNAVNYFQDSIAIGAFHAMKNGILTSNSAGNNGPYPYSISNCSPWSLSVAASFIDRRFVSKVVLGDGQILTGNAINTFELNGTSFPLIDGGAAPNVSAGASKYTSNICEPDTLDSYKTKGKIVMCHGLYDGSGVMSADGLGAILSSGRYGDMIFSYPIPATVLSIEDGNVVTNYIQSTDDPIGTILASETWKDIETPRVAAFSSRGPNPVSPDILKPDLTAPGVSILAAWSPLAPPSDTAVDTRSVKYNIISGTSMSCPHASGVAAYIKSFYPNWSPAAIKSALMTTAFIMDDRRDEDAEFAYGSGQINPTAAIHPGLVYDASEKDYVDMLCKQGYNKAELRIVTGDSSTCSGISPGKTWDLNYPSFALSIPDGQPISGTFKRTVTNVGLANSTYHVNVDMPTSVKVTVEPSILSFSSVGEKKSYTVKVSGGVIVQQPIISGYISWKDGVHTVRSPLVVYNRTPFSMGSSSKRSISHKNRRLRN</sequence>
<dbReference type="EMBL" id="CM056810">
    <property type="protein sequence ID" value="KAJ8642609.1"/>
    <property type="molecule type" value="Genomic_DNA"/>
</dbReference>
<organism evidence="1 2">
    <name type="scientific">Persea americana</name>
    <name type="common">Avocado</name>
    <dbReference type="NCBI Taxonomy" id="3435"/>
    <lineage>
        <taxon>Eukaryota</taxon>
        <taxon>Viridiplantae</taxon>
        <taxon>Streptophyta</taxon>
        <taxon>Embryophyta</taxon>
        <taxon>Tracheophyta</taxon>
        <taxon>Spermatophyta</taxon>
        <taxon>Magnoliopsida</taxon>
        <taxon>Magnoliidae</taxon>
        <taxon>Laurales</taxon>
        <taxon>Lauraceae</taxon>
        <taxon>Persea</taxon>
    </lineage>
</organism>
<dbReference type="Proteomes" id="UP001234297">
    <property type="component" value="Chromosome 2"/>
</dbReference>
<accession>A0ACC2MA72</accession>
<gene>
    <name evidence="1" type="ORF">MRB53_004357</name>
</gene>
<name>A0ACC2MA72_PERAE</name>
<keyword evidence="2" id="KW-1185">Reference proteome</keyword>
<evidence type="ECO:0000313" key="1">
    <source>
        <dbReference type="EMBL" id="KAJ8642609.1"/>
    </source>
</evidence>
<comment type="caution">
    <text evidence="1">The sequence shown here is derived from an EMBL/GenBank/DDBJ whole genome shotgun (WGS) entry which is preliminary data.</text>
</comment>
<protein>
    <submittedName>
        <fullName evidence="1">Uncharacterized protein</fullName>
    </submittedName>
</protein>
<evidence type="ECO:0000313" key="2">
    <source>
        <dbReference type="Proteomes" id="UP001234297"/>
    </source>
</evidence>
<proteinExistence type="predicted"/>